<dbReference type="AlphaFoldDB" id="A0A0F9LXW6"/>
<evidence type="ECO:0000256" key="1">
    <source>
        <dbReference type="ARBA" id="ARBA00022676"/>
    </source>
</evidence>
<dbReference type="EMBL" id="LAZR01010025">
    <property type="protein sequence ID" value="KKM69225.1"/>
    <property type="molecule type" value="Genomic_DNA"/>
</dbReference>
<dbReference type="SUPFAM" id="SSF75005">
    <property type="entry name" value="Arabinanase/levansucrase/invertase"/>
    <property type="match status" value="1"/>
</dbReference>
<keyword evidence="1" id="KW-0328">Glycosyltransferase</keyword>
<dbReference type="CDD" id="cd08993">
    <property type="entry name" value="GH130"/>
    <property type="match status" value="1"/>
</dbReference>
<protein>
    <recommendedName>
        <fullName evidence="4">Glycosidase</fullName>
    </recommendedName>
</protein>
<evidence type="ECO:0008006" key="4">
    <source>
        <dbReference type="Google" id="ProtNLM"/>
    </source>
</evidence>
<dbReference type="PANTHER" id="PTHR34106">
    <property type="entry name" value="GLYCOSIDASE"/>
    <property type="match status" value="1"/>
</dbReference>
<sequence>MPKKRDRDFLRRWEGNPIITLEDIPFRCNTVFNGSPVKVDGKYLLLLRVEGQQGYSIFALARSKDGYHFTVDEKPVMTPVRTGPFSKYEIKGIEDPRITLIDGIYYILFTAFSKWGPRIEIAKTKDFKKYERIALISEPGNKDGVLFPEKIKGQYVRLDRPIGKTIGSIWISYSEDLIHWGSHKVILTPRFGFWDSFRIGASAPPIKTEEGWLEIYHGIKTTNSGSIYRIGCALLDLTDPSKVIARCDEALLSPREYYERIGDVNNVIFACGAVVEPSGEVKIYYGAADTCICVATAQLDELIQRALKK</sequence>
<evidence type="ECO:0000313" key="3">
    <source>
        <dbReference type="EMBL" id="KKM69225.1"/>
    </source>
</evidence>
<gene>
    <name evidence="3" type="ORF">LCGC14_1452980</name>
</gene>
<dbReference type="InterPro" id="IPR007184">
    <property type="entry name" value="Mannoside_phosphorylase"/>
</dbReference>
<dbReference type="InterPro" id="IPR023296">
    <property type="entry name" value="Glyco_hydro_beta-prop_sf"/>
</dbReference>
<dbReference type="PANTHER" id="PTHR34106:SF5">
    <property type="entry name" value="GLYCOSIDASE"/>
    <property type="match status" value="1"/>
</dbReference>
<dbReference type="Pfam" id="PF04041">
    <property type="entry name" value="Glyco_hydro_130"/>
    <property type="match status" value="1"/>
</dbReference>
<keyword evidence="2" id="KW-0808">Transferase</keyword>
<proteinExistence type="predicted"/>
<evidence type="ECO:0000256" key="2">
    <source>
        <dbReference type="ARBA" id="ARBA00022679"/>
    </source>
</evidence>
<dbReference type="PIRSF" id="PIRSF016202">
    <property type="entry name" value="PH1107"/>
    <property type="match status" value="1"/>
</dbReference>
<comment type="caution">
    <text evidence="3">The sequence shown here is derived from an EMBL/GenBank/DDBJ whole genome shotgun (WGS) entry which is preliminary data.</text>
</comment>
<accession>A0A0F9LXW6</accession>
<name>A0A0F9LXW6_9ZZZZ</name>
<organism evidence="3">
    <name type="scientific">marine sediment metagenome</name>
    <dbReference type="NCBI Taxonomy" id="412755"/>
    <lineage>
        <taxon>unclassified sequences</taxon>
        <taxon>metagenomes</taxon>
        <taxon>ecological metagenomes</taxon>
    </lineage>
</organism>
<dbReference type="Gene3D" id="2.115.10.20">
    <property type="entry name" value="Glycosyl hydrolase domain, family 43"/>
    <property type="match status" value="1"/>
</dbReference>
<reference evidence="3" key="1">
    <citation type="journal article" date="2015" name="Nature">
        <title>Complex archaea that bridge the gap between prokaryotes and eukaryotes.</title>
        <authorList>
            <person name="Spang A."/>
            <person name="Saw J.H."/>
            <person name="Jorgensen S.L."/>
            <person name="Zaremba-Niedzwiedzka K."/>
            <person name="Martijn J."/>
            <person name="Lind A.E."/>
            <person name="van Eijk R."/>
            <person name="Schleper C."/>
            <person name="Guy L."/>
            <person name="Ettema T.J."/>
        </authorList>
    </citation>
    <scope>NUCLEOTIDE SEQUENCE</scope>
</reference>
<dbReference type="GO" id="GO:0016757">
    <property type="term" value="F:glycosyltransferase activity"/>
    <property type="evidence" value="ECO:0007669"/>
    <property type="project" value="UniProtKB-KW"/>
</dbReference>